<dbReference type="Proteomes" id="UP000000925">
    <property type="component" value="Chromosome"/>
</dbReference>
<dbReference type="OrthoDB" id="9787351at2"/>
<dbReference type="KEGG" id="caa:Caka_0355"/>
<organism evidence="2 3">
    <name type="scientific">Coraliomargarita akajimensis (strain DSM 45221 / IAM 15411 / JCM 23193 / KCTC 12865 / 04OKA010-24)</name>
    <dbReference type="NCBI Taxonomy" id="583355"/>
    <lineage>
        <taxon>Bacteria</taxon>
        <taxon>Pseudomonadati</taxon>
        <taxon>Verrucomicrobiota</taxon>
        <taxon>Opitutia</taxon>
        <taxon>Puniceicoccales</taxon>
        <taxon>Coraliomargaritaceae</taxon>
        <taxon>Coraliomargarita</taxon>
    </lineage>
</organism>
<protein>
    <recommendedName>
        <fullName evidence="1">DUF1638 domain-containing protein</fullName>
    </recommendedName>
</protein>
<dbReference type="InterPro" id="IPR012437">
    <property type="entry name" value="DUF1638"/>
</dbReference>
<accession>D5EMH4</accession>
<evidence type="ECO:0000313" key="2">
    <source>
        <dbReference type="EMBL" id="ADE53380.1"/>
    </source>
</evidence>
<dbReference type="STRING" id="583355.Caka_0355"/>
<dbReference type="RefSeq" id="WP_013042105.1">
    <property type="nucleotide sequence ID" value="NC_014008.1"/>
</dbReference>
<dbReference type="eggNOG" id="COG0145">
    <property type="taxonomic scope" value="Bacteria"/>
</dbReference>
<keyword evidence="3" id="KW-1185">Reference proteome</keyword>
<dbReference type="EMBL" id="CP001998">
    <property type="protein sequence ID" value="ADE53380.1"/>
    <property type="molecule type" value="Genomic_DNA"/>
</dbReference>
<dbReference type="Pfam" id="PF07796">
    <property type="entry name" value="DUF1638"/>
    <property type="match status" value="1"/>
</dbReference>
<evidence type="ECO:0000259" key="1">
    <source>
        <dbReference type="Pfam" id="PF07796"/>
    </source>
</evidence>
<feature type="domain" description="DUF1638" evidence="1">
    <location>
        <begin position="27"/>
        <end position="202"/>
    </location>
</feature>
<dbReference type="HOGENOM" id="CLU_098957_0_0_0"/>
<reference evidence="2 3" key="1">
    <citation type="journal article" date="2010" name="Stand. Genomic Sci.">
        <title>Complete genome sequence of Coraliomargarita akajimensis type strain (04OKA010-24).</title>
        <authorList>
            <person name="Mavromatis K."/>
            <person name="Abt B."/>
            <person name="Brambilla E."/>
            <person name="Lapidus A."/>
            <person name="Copeland A."/>
            <person name="Deshpande S."/>
            <person name="Nolan M."/>
            <person name="Lucas S."/>
            <person name="Tice H."/>
            <person name="Cheng J.F."/>
            <person name="Han C."/>
            <person name="Detter J.C."/>
            <person name="Woyke T."/>
            <person name="Goodwin L."/>
            <person name="Pitluck S."/>
            <person name="Held B."/>
            <person name="Brettin T."/>
            <person name="Tapia R."/>
            <person name="Ivanova N."/>
            <person name="Mikhailova N."/>
            <person name="Pati A."/>
            <person name="Liolios K."/>
            <person name="Chen A."/>
            <person name="Palaniappan K."/>
            <person name="Land M."/>
            <person name="Hauser L."/>
            <person name="Chang Y.J."/>
            <person name="Jeffries C.D."/>
            <person name="Rohde M."/>
            <person name="Goker M."/>
            <person name="Bristow J."/>
            <person name="Eisen J.A."/>
            <person name="Markowitz V."/>
            <person name="Hugenholtz P."/>
            <person name="Klenk H.P."/>
            <person name="Kyrpides N.C."/>
        </authorList>
    </citation>
    <scope>NUCLEOTIDE SEQUENCE [LARGE SCALE GENOMIC DNA]</scope>
    <source>
        <strain evidence="3">DSM 45221 / IAM 15411 / JCM 23193 / KCTC 12865</strain>
    </source>
</reference>
<dbReference type="AlphaFoldDB" id="D5EMH4"/>
<sequence length="235" mass="26527">MSTKVIACEVFRAELNILGVAEDQIQFLEMGLHDNPPVLTQRLQETIEVVDAEAGVDRILLAYGNCGSGTIGIRALRSTLVIPKAHDCIALFLGSNQRYESEQRRNAGSYYFTPGWLNGGRVPGPEREAWLRKTFVDKYEDDEDLEDLIEADRELFASYHSACFVDSMADQHCAQRCAQCAMDMNWRFRRLQGTLDWLKQLLDGPHLDERFLVVQPGQQIVASSVGDLMRAETDL</sequence>
<evidence type="ECO:0000313" key="3">
    <source>
        <dbReference type="Proteomes" id="UP000000925"/>
    </source>
</evidence>
<gene>
    <name evidence="2" type="ordered locus">Caka_0355</name>
</gene>
<name>D5EMH4_CORAD</name>
<proteinExistence type="predicted"/>